<dbReference type="Proteomes" id="UP000562395">
    <property type="component" value="Unassembled WGS sequence"/>
</dbReference>
<name>A0A7W6EW63_9SPHN</name>
<evidence type="ECO:0000313" key="2">
    <source>
        <dbReference type="Proteomes" id="UP000562395"/>
    </source>
</evidence>
<reference evidence="1 2" key="1">
    <citation type="submission" date="2020-08" db="EMBL/GenBank/DDBJ databases">
        <title>Genomic Encyclopedia of Type Strains, Phase IV (KMG-IV): sequencing the most valuable type-strain genomes for metagenomic binning, comparative biology and taxonomic classification.</title>
        <authorList>
            <person name="Goeker M."/>
        </authorList>
    </citation>
    <scope>NUCLEOTIDE SEQUENCE [LARGE SCALE GENOMIC DNA]</scope>
    <source>
        <strain evidence="1 2">DSM 14552</strain>
    </source>
</reference>
<proteinExistence type="predicted"/>
<dbReference type="PROSITE" id="PS51257">
    <property type="entry name" value="PROKAR_LIPOPROTEIN"/>
    <property type="match status" value="1"/>
</dbReference>
<dbReference type="AlphaFoldDB" id="A0A7W6EW63"/>
<evidence type="ECO:0008006" key="3">
    <source>
        <dbReference type="Google" id="ProtNLM"/>
    </source>
</evidence>
<evidence type="ECO:0000313" key="1">
    <source>
        <dbReference type="EMBL" id="MBB3861003.1"/>
    </source>
</evidence>
<sequence length="160" mass="16695">MRFAVVLIGVALLAGCKDSEQTDEQAIAAVNAAQDVRPPVQPITPQVILYPDITTNKLHGTGCAFVADGGGMGAVLLAQGDRAYIKLADKIVALASDAGSANMPLGSWSRYTGKEYALVVKADGPVPASDAARFDGGLVITDAFERPVYQARGSFQCRAI</sequence>
<dbReference type="RefSeq" id="WP_183613264.1">
    <property type="nucleotide sequence ID" value="NZ_JACICY010000005.1"/>
</dbReference>
<comment type="caution">
    <text evidence="1">The sequence shown here is derived from an EMBL/GenBank/DDBJ whole genome shotgun (WGS) entry which is preliminary data.</text>
</comment>
<gene>
    <name evidence="1" type="ORF">GGQ88_002275</name>
</gene>
<keyword evidence="2" id="KW-1185">Reference proteome</keyword>
<protein>
    <recommendedName>
        <fullName evidence="3">Lipoprotein</fullName>
    </recommendedName>
</protein>
<accession>A0A7W6EW63</accession>
<organism evidence="1 2">
    <name type="scientific">Novosphingobium hassiacum</name>
    <dbReference type="NCBI Taxonomy" id="173676"/>
    <lineage>
        <taxon>Bacteria</taxon>
        <taxon>Pseudomonadati</taxon>
        <taxon>Pseudomonadota</taxon>
        <taxon>Alphaproteobacteria</taxon>
        <taxon>Sphingomonadales</taxon>
        <taxon>Sphingomonadaceae</taxon>
        <taxon>Novosphingobium</taxon>
    </lineage>
</organism>
<dbReference type="EMBL" id="JACICY010000005">
    <property type="protein sequence ID" value="MBB3861003.1"/>
    <property type="molecule type" value="Genomic_DNA"/>
</dbReference>